<reference evidence="2 3" key="1">
    <citation type="submission" date="2020-08" db="EMBL/GenBank/DDBJ databases">
        <title>Sequencing the genomes of 1000 actinobacteria strains.</title>
        <authorList>
            <person name="Klenk H.-P."/>
        </authorList>
    </citation>
    <scope>NUCLEOTIDE SEQUENCE [LARGE SCALE GENOMIC DNA]</scope>
    <source>
        <strain evidence="2 3">DSM 45809</strain>
    </source>
</reference>
<organism evidence="2 3">
    <name type="scientific">Actinoplanes octamycinicus</name>
    <dbReference type="NCBI Taxonomy" id="135948"/>
    <lineage>
        <taxon>Bacteria</taxon>
        <taxon>Bacillati</taxon>
        <taxon>Actinomycetota</taxon>
        <taxon>Actinomycetes</taxon>
        <taxon>Micromonosporales</taxon>
        <taxon>Micromonosporaceae</taxon>
        <taxon>Actinoplanes</taxon>
    </lineage>
</organism>
<dbReference type="RefSeq" id="WP_185037249.1">
    <property type="nucleotide sequence ID" value="NZ_BAABFG010000005.1"/>
</dbReference>
<evidence type="ECO:0000313" key="2">
    <source>
        <dbReference type="EMBL" id="MBB4736735.1"/>
    </source>
</evidence>
<accession>A0A7W7GR53</accession>
<feature type="domain" description="DUF559" evidence="1">
    <location>
        <begin position="229"/>
        <end position="290"/>
    </location>
</feature>
<comment type="caution">
    <text evidence="2">The sequence shown here is derived from an EMBL/GenBank/DDBJ whole genome shotgun (WGS) entry which is preliminary data.</text>
</comment>
<dbReference type="InterPro" id="IPR007569">
    <property type="entry name" value="DUF559"/>
</dbReference>
<sequence>MPVTPRVPDALARAPFRGSAAVAAGLLTSTMLRSRVWQRLLPDVYLHRDCPLDHRTWCAAVASALPPGAAIGGPSAAHLWGADLLSDEPPVSVVTPRDGWINRHPRILAHHTVLAGEDVTVLHGIRVTTPERTVFDLGRRLGRTDALILLDGMLRQEAVDVVAVAELSRQRRRWPRTGRLREVLALGDGRAGSPMETRLRLLLHDAGLPAPHPQLEIHDGRGRWLARVDLGWPEARVVAEYEGDHHRERAQFRRDVGRYEALREAGWTVLRFTAGDVLRAPHQIVHRLATLLTRNPPATTADVRGL</sequence>
<dbReference type="Gene3D" id="3.40.960.10">
    <property type="entry name" value="VSR Endonuclease"/>
    <property type="match status" value="1"/>
</dbReference>
<keyword evidence="3" id="KW-1185">Reference proteome</keyword>
<dbReference type="SUPFAM" id="SSF52980">
    <property type="entry name" value="Restriction endonuclease-like"/>
    <property type="match status" value="1"/>
</dbReference>
<dbReference type="Proteomes" id="UP000546162">
    <property type="component" value="Unassembled WGS sequence"/>
</dbReference>
<evidence type="ECO:0000259" key="1">
    <source>
        <dbReference type="Pfam" id="PF04480"/>
    </source>
</evidence>
<evidence type="ECO:0000313" key="3">
    <source>
        <dbReference type="Proteomes" id="UP000546162"/>
    </source>
</evidence>
<gene>
    <name evidence="2" type="ORF">BJY16_000194</name>
</gene>
<proteinExistence type="predicted"/>
<dbReference type="AlphaFoldDB" id="A0A7W7GR53"/>
<dbReference type="EMBL" id="JACHNB010000001">
    <property type="protein sequence ID" value="MBB4736735.1"/>
    <property type="molecule type" value="Genomic_DNA"/>
</dbReference>
<protein>
    <recommendedName>
        <fullName evidence="1">DUF559 domain-containing protein</fullName>
    </recommendedName>
</protein>
<name>A0A7W7GR53_9ACTN</name>
<dbReference type="InterPro" id="IPR011335">
    <property type="entry name" value="Restrct_endonuc-II-like"/>
</dbReference>
<dbReference type="Pfam" id="PF04480">
    <property type="entry name" value="DUF559"/>
    <property type="match status" value="1"/>
</dbReference>